<dbReference type="PANTHER" id="PTHR20990:SF1">
    <property type="entry name" value="PEROXISOMAL MEMBRANE PROTEIN 11C"/>
    <property type="match status" value="1"/>
</dbReference>
<comment type="subcellular location">
    <subcellularLocation>
        <location evidence="3">Peroxisome membrane</location>
    </subcellularLocation>
</comment>
<proteinExistence type="predicted"/>
<evidence type="ECO:0000313" key="5">
    <source>
        <dbReference type="EMBL" id="KAL3885369.1"/>
    </source>
</evidence>
<gene>
    <name evidence="5" type="ORF">ACJMK2_025440</name>
</gene>
<sequence>MEQVVNLLSTHRGRDKCIRLTSYVSTFLAGQGKTAAGQRLLAIAKEMSGCRVMLRLFDDLPMLSYSLSYGIGAKEKNQTVRMIQILSNITNQLYFPIEHVAWLIDKKVVNLSSTSTPWWLASIALWAVSLVLDILRSLVLILKKRRESQRLRKESHLNAPEESETTEMGKDIKQQLRTLQKEHNECMLTMIQCLADLMNAINWLPKGFLWGDTFSRRTTGFFGIISTLIMLYKMCP</sequence>
<evidence type="ECO:0008006" key="7">
    <source>
        <dbReference type="Google" id="ProtNLM"/>
    </source>
</evidence>
<dbReference type="PANTHER" id="PTHR20990">
    <property type="entry name" value="PEROXISOMAL BIOGENESIS FACTOR 11"/>
    <property type="match status" value="1"/>
</dbReference>
<dbReference type="GO" id="GO:0005778">
    <property type="term" value="C:peroxisomal membrane"/>
    <property type="evidence" value="ECO:0007669"/>
    <property type="project" value="UniProtKB-SubCell"/>
</dbReference>
<keyword evidence="4" id="KW-0812">Transmembrane</keyword>
<dbReference type="Proteomes" id="UP001634394">
    <property type="component" value="Unassembled WGS sequence"/>
</dbReference>
<keyword evidence="2" id="KW-0576">Peroxisome</keyword>
<feature type="transmembrane region" description="Helical" evidence="4">
    <location>
        <begin position="118"/>
        <end position="142"/>
    </location>
</feature>
<comment type="caution">
    <text evidence="5">The sequence shown here is derived from an EMBL/GenBank/DDBJ whole genome shotgun (WGS) entry which is preliminary data.</text>
</comment>
<organism evidence="5 6">
    <name type="scientific">Sinanodonta woodiana</name>
    <name type="common">Chinese pond mussel</name>
    <name type="synonym">Anodonta woodiana</name>
    <dbReference type="NCBI Taxonomy" id="1069815"/>
    <lineage>
        <taxon>Eukaryota</taxon>
        <taxon>Metazoa</taxon>
        <taxon>Spiralia</taxon>
        <taxon>Lophotrochozoa</taxon>
        <taxon>Mollusca</taxon>
        <taxon>Bivalvia</taxon>
        <taxon>Autobranchia</taxon>
        <taxon>Heteroconchia</taxon>
        <taxon>Palaeoheterodonta</taxon>
        <taxon>Unionida</taxon>
        <taxon>Unionoidea</taxon>
        <taxon>Unionidae</taxon>
        <taxon>Unioninae</taxon>
        <taxon>Sinanodonta</taxon>
    </lineage>
</organism>
<evidence type="ECO:0000256" key="1">
    <source>
        <dbReference type="ARBA" id="ARBA00023136"/>
    </source>
</evidence>
<keyword evidence="6" id="KW-1185">Reference proteome</keyword>
<evidence type="ECO:0000313" key="6">
    <source>
        <dbReference type="Proteomes" id="UP001634394"/>
    </source>
</evidence>
<accession>A0ABD3XGG8</accession>
<evidence type="ECO:0000256" key="4">
    <source>
        <dbReference type="SAM" id="Phobius"/>
    </source>
</evidence>
<dbReference type="InterPro" id="IPR026510">
    <property type="entry name" value="PEX11C_met"/>
</dbReference>
<evidence type="ECO:0000256" key="2">
    <source>
        <dbReference type="ARBA" id="ARBA00023140"/>
    </source>
</evidence>
<dbReference type="AlphaFoldDB" id="A0ABD3XGG8"/>
<dbReference type="EMBL" id="JBJQND010000002">
    <property type="protein sequence ID" value="KAL3885369.1"/>
    <property type="molecule type" value="Genomic_DNA"/>
</dbReference>
<dbReference type="Pfam" id="PF05648">
    <property type="entry name" value="PEX11"/>
    <property type="match status" value="1"/>
</dbReference>
<keyword evidence="1 4" id="KW-0472">Membrane</keyword>
<protein>
    <recommendedName>
        <fullName evidence="7">Peroxisomal membrane protein 11C</fullName>
    </recommendedName>
</protein>
<reference evidence="5 6" key="1">
    <citation type="submission" date="2024-11" db="EMBL/GenBank/DDBJ databases">
        <title>Chromosome-level genome assembly of the freshwater bivalve Anodonta woodiana.</title>
        <authorList>
            <person name="Chen X."/>
        </authorList>
    </citation>
    <scope>NUCLEOTIDE SEQUENCE [LARGE SCALE GENOMIC DNA]</scope>
    <source>
        <strain evidence="5">MN2024</strain>
        <tissue evidence="5">Gills</tissue>
    </source>
</reference>
<evidence type="ECO:0000256" key="3">
    <source>
        <dbReference type="ARBA" id="ARBA00046271"/>
    </source>
</evidence>
<keyword evidence="4" id="KW-1133">Transmembrane helix</keyword>
<dbReference type="InterPro" id="IPR008733">
    <property type="entry name" value="PEX11"/>
</dbReference>
<name>A0ABD3XGG8_SINWO</name>